<evidence type="ECO:0000313" key="3">
    <source>
        <dbReference type="Proteomes" id="UP000006591"/>
    </source>
</evidence>
<evidence type="ECO:0000313" key="2">
    <source>
        <dbReference type="EnsemblPlants" id="ONIVA08G25980.3"/>
    </source>
</evidence>
<organism evidence="2">
    <name type="scientific">Oryza nivara</name>
    <name type="common">Indian wild rice</name>
    <name type="synonym">Oryza sativa f. spontanea</name>
    <dbReference type="NCBI Taxonomy" id="4536"/>
    <lineage>
        <taxon>Eukaryota</taxon>
        <taxon>Viridiplantae</taxon>
        <taxon>Streptophyta</taxon>
        <taxon>Embryophyta</taxon>
        <taxon>Tracheophyta</taxon>
        <taxon>Spermatophyta</taxon>
        <taxon>Magnoliopsida</taxon>
        <taxon>Liliopsida</taxon>
        <taxon>Poales</taxon>
        <taxon>Poaceae</taxon>
        <taxon>BOP clade</taxon>
        <taxon>Oryzoideae</taxon>
        <taxon>Oryzeae</taxon>
        <taxon>Oryzinae</taxon>
        <taxon>Oryza</taxon>
    </lineage>
</organism>
<proteinExistence type="predicted"/>
<sequence>MSLVVAVAGETMPRPGIGSFCSILFFPNQNTPDVGPSVMLSPTSPSSLPRPLLSRTPSARGRGGQWPVAAAGVAGRWASSRLAAAAAAAAAAACPSQAAMCNCASPCGRRSRGSWGLLRRTGDDARSPWPWRMQMRGTRCLAGEGEACSLAALEPVLEEIRPSSDFCKASPFQNLSDQMRFSSLAQHVPVHKETEHHLPDQKMFCLPQCQEKCLDLSVQKAFQKKFVVGKFRCHKVVGVWQVNKVSKGELVPSKELTLTKPLFIDFKDFFQFSFLCVDIIIVVILHRKGQVAKQCPARRIKRMLLMTEPLFNGSPLQNILSQQERIPTLHASTLDTSGRIMDFSWYNFTTGAPAPVLSPAMTARAQVCWLKS</sequence>
<name>A0A0E0IFI9_ORYNI</name>
<protein>
    <submittedName>
        <fullName evidence="2">Uncharacterized protein</fullName>
    </submittedName>
</protein>
<feature type="region of interest" description="Disordered" evidence="1">
    <location>
        <begin position="36"/>
        <end position="64"/>
    </location>
</feature>
<reference evidence="2" key="2">
    <citation type="submission" date="2018-04" db="EMBL/GenBank/DDBJ databases">
        <title>OnivRS2 (Oryza nivara Reference Sequence Version 2).</title>
        <authorList>
            <person name="Zhang J."/>
            <person name="Kudrna D."/>
            <person name="Lee S."/>
            <person name="Talag J."/>
            <person name="Rajasekar S."/>
            <person name="Welchert J."/>
            <person name="Hsing Y.-I."/>
            <person name="Wing R.A."/>
        </authorList>
    </citation>
    <scope>NUCLEOTIDE SEQUENCE [LARGE SCALE GENOMIC DNA]</scope>
    <source>
        <strain evidence="2">SL10</strain>
    </source>
</reference>
<evidence type="ECO:0000256" key="1">
    <source>
        <dbReference type="SAM" id="MobiDB-lite"/>
    </source>
</evidence>
<dbReference type="OMA" id="AMCNCAS"/>
<reference evidence="2" key="1">
    <citation type="submission" date="2015-04" db="UniProtKB">
        <authorList>
            <consortium name="EnsemblPlants"/>
        </authorList>
    </citation>
    <scope>IDENTIFICATION</scope>
    <source>
        <strain evidence="2">SL10</strain>
    </source>
</reference>
<keyword evidence="3" id="KW-1185">Reference proteome</keyword>
<feature type="compositionally biased region" description="Low complexity" evidence="1">
    <location>
        <begin position="40"/>
        <end position="58"/>
    </location>
</feature>
<dbReference type="EnsemblPlants" id="ONIVA08G25980.3">
    <property type="protein sequence ID" value="ONIVA08G25980.3"/>
    <property type="gene ID" value="ONIVA08G25980"/>
</dbReference>
<dbReference type="Proteomes" id="UP000006591">
    <property type="component" value="Chromosome 8"/>
</dbReference>
<dbReference type="Gramene" id="ONIVA08G25980.3">
    <property type="protein sequence ID" value="ONIVA08G25980.3"/>
    <property type="gene ID" value="ONIVA08G25980"/>
</dbReference>
<dbReference type="AlphaFoldDB" id="A0A0E0IFI9"/>
<accession>A0A0E0IFI9</accession>